<keyword evidence="3" id="KW-1003">Cell membrane</keyword>
<dbReference type="AlphaFoldDB" id="A0A2A4GB21"/>
<evidence type="ECO:0000313" key="9">
    <source>
        <dbReference type="Proteomes" id="UP000219559"/>
    </source>
</evidence>
<evidence type="ECO:0000256" key="3">
    <source>
        <dbReference type="ARBA" id="ARBA00022475"/>
    </source>
</evidence>
<evidence type="ECO:0000256" key="1">
    <source>
        <dbReference type="ARBA" id="ARBA00004651"/>
    </source>
</evidence>
<dbReference type="OrthoDB" id="102453at2"/>
<reference evidence="8 9" key="1">
    <citation type="submission" date="2017-04" db="EMBL/GenBank/DDBJ databases">
        <title>A new member of the family Flavobacteriaceae isolated from ascidians.</title>
        <authorList>
            <person name="Chen L."/>
        </authorList>
    </citation>
    <scope>NUCLEOTIDE SEQUENCE [LARGE SCALE GENOMIC DNA]</scope>
    <source>
        <strain evidence="8 9">HQA918</strain>
    </source>
</reference>
<feature type="transmembrane region" description="Helical" evidence="7">
    <location>
        <begin position="86"/>
        <end position="104"/>
    </location>
</feature>
<evidence type="ECO:0000256" key="4">
    <source>
        <dbReference type="ARBA" id="ARBA00022692"/>
    </source>
</evidence>
<keyword evidence="4 7" id="KW-0812">Transmembrane</keyword>
<protein>
    <submittedName>
        <fullName evidence="8">Uncharacterized protein</fullName>
    </submittedName>
</protein>
<comment type="caution">
    <text evidence="8">The sequence shown here is derived from an EMBL/GenBank/DDBJ whole genome shotgun (WGS) entry which is preliminary data.</text>
</comment>
<dbReference type="Pfam" id="PF02534">
    <property type="entry name" value="T4SS-DNA_transf"/>
    <property type="match status" value="1"/>
</dbReference>
<accession>A0A2A4GB21</accession>
<keyword evidence="5 7" id="KW-1133">Transmembrane helix</keyword>
<feature type="transmembrane region" description="Helical" evidence="7">
    <location>
        <begin position="116"/>
        <end position="134"/>
    </location>
</feature>
<sequence length="820" mass="93825">MEERNNGYSGMYLSAAYFLLIVSVEYYPLIEHLFGPMEILQSVYNFLRTSNIPATGIMSRYILVGLLMGGIMIYKPKRDDKISKTPTLIGFLLSIGLLFLSGWHIHVTQLTQKLGFIIFALGYIGAMTYGMRLFQLMNFDNLSKNDPFNERNETFLQNEDYIDTPHSANIPYSYIHKNKKRKGWINYVNLFRALLVIGTPGSGKSFSVIEEIMDQLIRKGFAMVIYDFKFNSLSKKAYGYLMDSKIKGTSSQGNYPEMFFICFDDLRMTHRCNPMHQNLITNQSDAIDIAETLLKNLNPEWIQKQDYFSRSAISFTGACIWYLKKKADELELDICTPGHLSILSTVKVDLLMQIMMQDKEVRQILIPFKDALEKKAMEQLSGQTSTVQISLSKLATKEIFYVMSGNDFTLEINDPDQPKILSLQNNPERKQVYSAALGMYMNGLMKKVNKPQKRPMALILDELPTLFIMLLRTIIDTGRENKIATILGIQSFTQLVLDYGKDMAEVIYDNCANVICGAAKGETARRLNELFGKIHQEQISKNTSSNDVGTNISTQMMDLLPRSKIATMSTGYFAGIVADTFEHQIKEKKCFGQLEPDIRAKSSAMGYELPIINEFVPKDFQMKHDMLLKELKAVYKVPFFKSLFEETKRQVVLGSSFFFEYIDKYENNATKAVQMKGLAKRYNLVKHKKDLVNVMSSGNPDKAIREFFSDIIREYLIACEIESVSSQNFENIMREVDTLVKNEYSSLTGEVLKNAIFDEEKINSEMASAMSNSDEAAKSFMENFQKNLSEEDLETLITLQEEYDTEMEEPFSSYPIESYE</sequence>
<feature type="transmembrane region" description="Helical" evidence="7">
    <location>
        <begin position="50"/>
        <end position="74"/>
    </location>
</feature>
<evidence type="ECO:0000256" key="2">
    <source>
        <dbReference type="ARBA" id="ARBA00008806"/>
    </source>
</evidence>
<evidence type="ECO:0000256" key="6">
    <source>
        <dbReference type="ARBA" id="ARBA00023136"/>
    </source>
</evidence>
<dbReference type="SUPFAM" id="SSF52540">
    <property type="entry name" value="P-loop containing nucleoside triphosphate hydrolases"/>
    <property type="match status" value="1"/>
</dbReference>
<keyword evidence="9" id="KW-1185">Reference proteome</keyword>
<dbReference type="PANTHER" id="PTHR37937">
    <property type="entry name" value="CONJUGATIVE TRANSFER: DNA TRANSPORT"/>
    <property type="match status" value="1"/>
</dbReference>
<dbReference type="InterPro" id="IPR051539">
    <property type="entry name" value="T4SS-coupling_protein"/>
</dbReference>
<evidence type="ECO:0000256" key="5">
    <source>
        <dbReference type="ARBA" id="ARBA00022989"/>
    </source>
</evidence>
<dbReference type="Proteomes" id="UP000219559">
    <property type="component" value="Unassembled WGS sequence"/>
</dbReference>
<comment type="similarity">
    <text evidence="2">Belongs to the VirD4/TraG family.</text>
</comment>
<feature type="transmembrane region" description="Helical" evidence="7">
    <location>
        <begin position="12"/>
        <end position="30"/>
    </location>
</feature>
<dbReference type="RefSeq" id="WP_097440244.1">
    <property type="nucleotide sequence ID" value="NZ_KZ300476.1"/>
</dbReference>
<dbReference type="CDD" id="cd01127">
    <property type="entry name" value="TrwB_TraG_TraD_VirD4"/>
    <property type="match status" value="1"/>
</dbReference>
<evidence type="ECO:0000256" key="7">
    <source>
        <dbReference type="SAM" id="Phobius"/>
    </source>
</evidence>
<dbReference type="Gene3D" id="3.40.50.300">
    <property type="entry name" value="P-loop containing nucleotide triphosphate hydrolases"/>
    <property type="match status" value="2"/>
</dbReference>
<keyword evidence="6 7" id="KW-0472">Membrane</keyword>
<gene>
    <name evidence="8" type="ORF">B7P33_07345</name>
</gene>
<proteinExistence type="inferred from homology"/>
<dbReference type="PANTHER" id="PTHR37937:SF1">
    <property type="entry name" value="CONJUGATIVE TRANSFER: DNA TRANSPORT"/>
    <property type="match status" value="1"/>
</dbReference>
<organism evidence="8 9">
    <name type="scientific">Sediminicola luteus</name>
    <dbReference type="NCBI Taxonomy" id="319238"/>
    <lineage>
        <taxon>Bacteria</taxon>
        <taxon>Pseudomonadati</taxon>
        <taxon>Bacteroidota</taxon>
        <taxon>Flavobacteriia</taxon>
        <taxon>Flavobacteriales</taxon>
        <taxon>Flavobacteriaceae</taxon>
        <taxon>Sediminicola</taxon>
    </lineage>
</organism>
<dbReference type="InterPro" id="IPR027417">
    <property type="entry name" value="P-loop_NTPase"/>
</dbReference>
<comment type="subcellular location">
    <subcellularLocation>
        <location evidence="1">Cell membrane</location>
        <topology evidence="1">Multi-pass membrane protein</topology>
    </subcellularLocation>
</comment>
<dbReference type="GO" id="GO:0005886">
    <property type="term" value="C:plasma membrane"/>
    <property type="evidence" value="ECO:0007669"/>
    <property type="project" value="UniProtKB-SubCell"/>
</dbReference>
<evidence type="ECO:0000313" key="8">
    <source>
        <dbReference type="EMBL" id="PCE64965.1"/>
    </source>
</evidence>
<dbReference type="InterPro" id="IPR003688">
    <property type="entry name" value="TraG/VirD4"/>
</dbReference>
<name>A0A2A4GB21_9FLAO</name>
<dbReference type="EMBL" id="NBWU01000002">
    <property type="protein sequence ID" value="PCE64965.1"/>
    <property type="molecule type" value="Genomic_DNA"/>
</dbReference>